<feature type="domain" description="ResB-like" evidence="7">
    <location>
        <begin position="38"/>
        <end position="540"/>
    </location>
</feature>
<evidence type="ECO:0000313" key="9">
    <source>
        <dbReference type="Proteomes" id="UP000675163"/>
    </source>
</evidence>
<feature type="transmembrane region" description="Helical" evidence="6">
    <location>
        <begin position="486"/>
        <end position="506"/>
    </location>
</feature>
<comment type="caution">
    <text evidence="8">The sequence shown here is derived from an EMBL/GenBank/DDBJ whole genome shotgun (WGS) entry which is preliminary data.</text>
</comment>
<name>A0A940PW10_9MICO</name>
<evidence type="ECO:0000256" key="2">
    <source>
        <dbReference type="ARBA" id="ARBA00022692"/>
    </source>
</evidence>
<keyword evidence="4 6" id="KW-1133">Transmembrane helix</keyword>
<keyword evidence="5 6" id="KW-0472">Membrane</keyword>
<dbReference type="Pfam" id="PF05140">
    <property type="entry name" value="ResB"/>
    <property type="match status" value="1"/>
</dbReference>
<dbReference type="AlphaFoldDB" id="A0A940PW10"/>
<protein>
    <submittedName>
        <fullName evidence="8">Cytochrome c biogenesis protein</fullName>
    </submittedName>
</protein>
<dbReference type="PANTHER" id="PTHR31566:SF0">
    <property type="entry name" value="CYTOCHROME C BIOGENESIS PROTEIN CCS1, CHLOROPLASTIC"/>
    <property type="match status" value="1"/>
</dbReference>
<dbReference type="PANTHER" id="PTHR31566">
    <property type="entry name" value="CYTOCHROME C BIOGENESIS PROTEIN CCS1, CHLOROPLASTIC"/>
    <property type="match status" value="1"/>
</dbReference>
<sequence>MSRPSDFEDGSGAPVRVESPELGLKGWARWFWRQLTSMRVALILLLLLAVAAIPGSLVPQRSADPNGVIQYENDHPKLFPILDAFPIQAFDVYSSAWFSAIYLMLFVSLIGCVLPRIAHHWKALRGTPPKTPARLNRMAGFSEVRVSNPNATAEEREEFATRAIDEARALLAKGRYRTEVQRVTRRGVTEISVSAERGYLRETGNLLFHVALLGVLVCVGVGTVFTFSGQKVLVEGETMVNQLIDYDTVNAGPSFDRSSLDPFRLKLESLDVSYMTVDDGNVSAIGQVKDYVASMTLTDLDGTSSEEIIRVNHPLRVYGSPIYLIANGYAPTLTIRDDKGKIVYSESMPFIPQDTNLTSLGVVKVPYGITNAKGEPTQLGLRGFFYPTKSDLDSGAFTSSFPDLENPVLTLDVFEGDLGIDNGMPQSVYALNTDGMEQLTGRAIDKKSLELKIGDVVDLPDGMGTLTFEAAPRYASFDVMRNPAQVGILVFALLSLGGLIWSLFVARRRMWVKALQTEDGVVLQYAALARGDDPVLERAVEELRDSHGERL</sequence>
<dbReference type="Proteomes" id="UP000675163">
    <property type="component" value="Unassembled WGS sequence"/>
</dbReference>
<dbReference type="InterPro" id="IPR007816">
    <property type="entry name" value="ResB-like_domain"/>
</dbReference>
<proteinExistence type="predicted"/>
<evidence type="ECO:0000256" key="1">
    <source>
        <dbReference type="ARBA" id="ARBA00004141"/>
    </source>
</evidence>
<evidence type="ECO:0000256" key="3">
    <source>
        <dbReference type="ARBA" id="ARBA00022748"/>
    </source>
</evidence>
<organism evidence="8 9">
    <name type="scientific">Leucobacter exalbidus</name>
    <dbReference type="NCBI Taxonomy" id="662960"/>
    <lineage>
        <taxon>Bacteria</taxon>
        <taxon>Bacillati</taxon>
        <taxon>Actinomycetota</taxon>
        <taxon>Actinomycetes</taxon>
        <taxon>Micrococcales</taxon>
        <taxon>Microbacteriaceae</taxon>
        <taxon>Leucobacter</taxon>
    </lineage>
</organism>
<dbReference type="GO" id="GO:0017004">
    <property type="term" value="P:cytochrome complex assembly"/>
    <property type="evidence" value="ECO:0007669"/>
    <property type="project" value="UniProtKB-KW"/>
</dbReference>
<feature type="transmembrane region" description="Helical" evidence="6">
    <location>
        <begin position="40"/>
        <end position="58"/>
    </location>
</feature>
<gene>
    <name evidence="8" type="ORF">JOF28_001443</name>
</gene>
<dbReference type="EMBL" id="JAFIDA010000001">
    <property type="protein sequence ID" value="MBP1326211.1"/>
    <property type="molecule type" value="Genomic_DNA"/>
</dbReference>
<evidence type="ECO:0000256" key="6">
    <source>
        <dbReference type="SAM" id="Phobius"/>
    </source>
</evidence>
<dbReference type="InterPro" id="IPR023494">
    <property type="entry name" value="Cyt_c_bgen_Ccs1/CcsB/ResB"/>
</dbReference>
<dbReference type="RefSeq" id="WP_209705157.1">
    <property type="nucleotide sequence ID" value="NZ_JAFIDA010000001.1"/>
</dbReference>
<reference evidence="8" key="1">
    <citation type="submission" date="2021-02" db="EMBL/GenBank/DDBJ databases">
        <title>Sequencing the genomes of 1000 actinobacteria strains.</title>
        <authorList>
            <person name="Klenk H.-P."/>
        </authorList>
    </citation>
    <scope>NUCLEOTIDE SEQUENCE</scope>
    <source>
        <strain evidence="8">DSM 22850</strain>
    </source>
</reference>
<comment type="subcellular location">
    <subcellularLocation>
        <location evidence="1">Membrane</location>
        <topology evidence="1">Multi-pass membrane protein</topology>
    </subcellularLocation>
</comment>
<dbReference type="GO" id="GO:0016020">
    <property type="term" value="C:membrane"/>
    <property type="evidence" value="ECO:0007669"/>
    <property type="project" value="UniProtKB-SubCell"/>
</dbReference>
<keyword evidence="2 6" id="KW-0812">Transmembrane</keyword>
<keyword evidence="9" id="KW-1185">Reference proteome</keyword>
<keyword evidence="3" id="KW-0201">Cytochrome c-type biogenesis</keyword>
<evidence type="ECO:0000313" key="8">
    <source>
        <dbReference type="EMBL" id="MBP1326211.1"/>
    </source>
</evidence>
<evidence type="ECO:0000256" key="5">
    <source>
        <dbReference type="ARBA" id="ARBA00023136"/>
    </source>
</evidence>
<accession>A0A940PW10</accession>
<evidence type="ECO:0000259" key="7">
    <source>
        <dbReference type="Pfam" id="PF05140"/>
    </source>
</evidence>
<evidence type="ECO:0000256" key="4">
    <source>
        <dbReference type="ARBA" id="ARBA00022989"/>
    </source>
</evidence>
<feature type="transmembrane region" description="Helical" evidence="6">
    <location>
        <begin position="206"/>
        <end position="227"/>
    </location>
</feature>
<feature type="transmembrane region" description="Helical" evidence="6">
    <location>
        <begin position="96"/>
        <end position="115"/>
    </location>
</feature>